<reference evidence="1" key="2">
    <citation type="journal article" date="2016" name="Fungal Biol.">
        <title>Ochratoxin A production by Penicillium thymicola.</title>
        <authorList>
            <person name="Nguyen H.D.T."/>
            <person name="McMullin D.R."/>
            <person name="Ponomareva E."/>
            <person name="Riley R."/>
            <person name="Pomraning K.R."/>
            <person name="Baker S.E."/>
            <person name="Seifert K.A."/>
        </authorList>
    </citation>
    <scope>NUCLEOTIDE SEQUENCE</scope>
    <source>
        <strain evidence="1">DAOM 180753</strain>
    </source>
</reference>
<protein>
    <submittedName>
        <fullName evidence="1">Uncharacterized protein</fullName>
    </submittedName>
</protein>
<gene>
    <name evidence="1" type="ORF">VN97_g2650</name>
</gene>
<dbReference type="Proteomes" id="UP001227192">
    <property type="component" value="Unassembled WGS sequence"/>
</dbReference>
<reference evidence="1" key="1">
    <citation type="submission" date="2015-06" db="EMBL/GenBank/DDBJ databases">
        <authorList>
            <person name="Nguyen H."/>
        </authorList>
    </citation>
    <scope>NUCLEOTIDE SEQUENCE</scope>
    <source>
        <strain evidence="1">DAOM 180753</strain>
    </source>
</reference>
<proteinExistence type="predicted"/>
<evidence type="ECO:0000313" key="2">
    <source>
        <dbReference type="Proteomes" id="UP001227192"/>
    </source>
</evidence>
<comment type="caution">
    <text evidence="1">The sequence shown here is derived from an EMBL/GenBank/DDBJ whole genome shotgun (WGS) entry which is preliminary data.</text>
</comment>
<name>A0AAI9TQ35_PENTH</name>
<sequence length="93" mass="10428">MPKWPLYCQQLVFAGRGRRSANRDRQMMSLLCGCLGSFASLGNDLGNCFALHVVPSVELFLPLDFGRSSRHSFSATHLGHPLFFLRRTISSLE</sequence>
<evidence type="ECO:0000313" key="1">
    <source>
        <dbReference type="EMBL" id="KAJ9490609.1"/>
    </source>
</evidence>
<keyword evidence="2" id="KW-1185">Reference proteome</keyword>
<dbReference type="EMBL" id="LACB01000052">
    <property type="protein sequence ID" value="KAJ9490609.1"/>
    <property type="molecule type" value="Genomic_DNA"/>
</dbReference>
<dbReference type="AlphaFoldDB" id="A0AAI9TQ35"/>
<accession>A0AAI9TQ35</accession>
<organism evidence="1 2">
    <name type="scientific">Penicillium thymicola</name>
    <dbReference type="NCBI Taxonomy" id="293382"/>
    <lineage>
        <taxon>Eukaryota</taxon>
        <taxon>Fungi</taxon>
        <taxon>Dikarya</taxon>
        <taxon>Ascomycota</taxon>
        <taxon>Pezizomycotina</taxon>
        <taxon>Eurotiomycetes</taxon>
        <taxon>Eurotiomycetidae</taxon>
        <taxon>Eurotiales</taxon>
        <taxon>Aspergillaceae</taxon>
        <taxon>Penicillium</taxon>
    </lineage>
</organism>